<dbReference type="AlphaFoldDB" id="A0A1J1GTZ5"/>
<accession>A0A1J1GTZ5</accession>
<evidence type="ECO:0000313" key="1">
    <source>
        <dbReference type="EMBL" id="CRG95954.1"/>
    </source>
</evidence>
<sequence length="308" mass="37552">MSRYYSFIIIFFNVLNEVIFVKSIKMNQLPFKLNERITIKHLQILHLYSLNYKQHKIYTYIKRPLLHINQRKLSYLKSNKNIYSKYYNNEPIYSTYNPILNYDVLDLIKVYGRLAEHSNYESLNIIINVNGEKKKKYSDLFKNFFFFFKNNDHNNYNKVLWFDHFSKYGKMNFTDFKNSLLKLRFKWPKDSLFPTYNIFLFEKGLSKNMDSPLIRKKVEKYIQHQEINEDVLKSCFYCFSSGKEYITADDILNTFNEWKENDKKKKKDDKKKSFSFFKKYNNTNDSIDWFTFKNNIDLCTIKLHESKK</sequence>
<reference evidence="1" key="1">
    <citation type="submission" date="2015-04" db="EMBL/GenBank/DDBJ databases">
        <authorList>
            <consortium name="Pathogen Informatics"/>
        </authorList>
    </citation>
    <scope>NUCLEOTIDE SEQUENCE [LARGE SCALE GENOMIC DNA]</scope>
    <source>
        <strain evidence="1">8A</strain>
    </source>
</reference>
<keyword evidence="2" id="KW-1185">Reference proteome</keyword>
<protein>
    <submittedName>
        <fullName evidence="1">Uncharacterized protein</fullName>
    </submittedName>
</protein>
<dbReference type="RefSeq" id="XP_028528762.1">
    <property type="nucleotide sequence ID" value="XM_028672183.1"/>
</dbReference>
<dbReference type="OMA" id="WPKDSLF"/>
<dbReference type="VEuPathDB" id="PlasmoDB:PGAL8A_00316700"/>
<organism evidence="1 2">
    <name type="scientific">Plasmodium gallinaceum</name>
    <dbReference type="NCBI Taxonomy" id="5849"/>
    <lineage>
        <taxon>Eukaryota</taxon>
        <taxon>Sar</taxon>
        <taxon>Alveolata</taxon>
        <taxon>Apicomplexa</taxon>
        <taxon>Aconoidasida</taxon>
        <taxon>Haemosporida</taxon>
        <taxon>Plasmodiidae</taxon>
        <taxon>Plasmodium</taxon>
        <taxon>Plasmodium (Haemamoeba)</taxon>
    </lineage>
</organism>
<evidence type="ECO:0000313" key="2">
    <source>
        <dbReference type="Proteomes" id="UP000220797"/>
    </source>
</evidence>
<dbReference type="GeneID" id="39731700"/>
<dbReference type="EMBL" id="CVMV01000045">
    <property type="protein sequence ID" value="CRG95954.1"/>
    <property type="molecule type" value="Genomic_DNA"/>
</dbReference>
<comment type="caution">
    <text evidence="1">The sequence shown here is derived from an EMBL/GenBank/DDBJ whole genome shotgun (WGS) entry which is preliminary data.</text>
</comment>
<dbReference type="OrthoDB" id="370721at2759"/>
<proteinExistence type="predicted"/>
<gene>
    <name evidence="1" type="ORF">PGAL8A_00316700</name>
</gene>
<name>A0A1J1GTZ5_PLAGA</name>
<dbReference type="Proteomes" id="UP000220797">
    <property type="component" value="Unassembled WGS sequence"/>
</dbReference>